<reference evidence="7 8" key="1">
    <citation type="submission" date="2015-07" db="EMBL/GenBank/DDBJ databases">
        <title>Whole genome sequencing of Bosea vaviloviae isolated from cave pool.</title>
        <authorList>
            <person name="Tan N.E.H."/>
            <person name="Lee Y.P."/>
            <person name="Gan H.M."/>
            <person name="Barton H."/>
            <person name="Savka M.A."/>
        </authorList>
    </citation>
    <scope>NUCLEOTIDE SEQUENCE [LARGE SCALE GENOMIC DNA]</scope>
    <source>
        <strain evidence="7 8">SD260</strain>
    </source>
</reference>
<evidence type="ECO:0000256" key="4">
    <source>
        <dbReference type="PROSITE-ProRule" id="PRU10007"/>
    </source>
</evidence>
<evidence type="ECO:0000313" key="7">
    <source>
        <dbReference type="EMBL" id="KPH81371.1"/>
    </source>
</evidence>
<proteinExistence type="inferred from homology"/>
<dbReference type="RefSeq" id="WP_054208633.1">
    <property type="nucleotide sequence ID" value="NZ_LGSZ01000029.1"/>
</dbReference>
<keyword evidence="2 5" id="KW-0560">Oxidoreductase</keyword>
<dbReference type="AlphaFoldDB" id="A0A0N1F5Y4"/>
<dbReference type="InterPro" id="IPR029510">
    <property type="entry name" value="Ald_DH_CS_GLU"/>
</dbReference>
<dbReference type="FunFam" id="3.40.309.10:FF:000012">
    <property type="entry name" value="Betaine aldehyde dehydrogenase"/>
    <property type="match status" value="1"/>
</dbReference>
<dbReference type="InterPro" id="IPR016161">
    <property type="entry name" value="Ald_DH/histidinol_DH"/>
</dbReference>
<name>A0A0N1F5Y4_9HYPH</name>
<dbReference type="PROSITE" id="PS00687">
    <property type="entry name" value="ALDEHYDE_DEHYDR_GLU"/>
    <property type="match status" value="1"/>
</dbReference>
<dbReference type="InterPro" id="IPR016163">
    <property type="entry name" value="Ald_DH_C"/>
</dbReference>
<sequence>MNTHASPPVSHPYLTGAAKGHLIDGRMVPSRSRRTFATFNPATGEKLADLAEGSAEDVEHAVRSARQAFEGPWKSFTPYQRQALLVRVHDLIDRHFDELALLETLDMGAPLSRTKAFRSFLLQAALYYASQAVNTAGETLPNSLPGNFTTMSIKAPVGVIGGIIPWNGPLISQWWILGGALATGCTVVLKPAEDASLSVLRMVELLYEAGLPEGVVNVVTGYGAEAGDALARHPDVDRIAFTGSTETGRKIIEASTVNIKRLQLELGGKSPDVVFADADLDVAVPGAAMAVFNNSGQVCYAGSRLFVQRGIQAEFVERLAAFGKTLRVGNGLDPTVNLGPLISQKQLDRVLGYIDVATQEGASLAAGGNRLQGDLANGYFIEPTIFSGVGNGMRIAREEVFGPVVSVIPFDDAEDALRMANDTIYGLGGAVWTRDVSTALRMANGIKSGTVWVNCYGVVDPSVGFGGIRMSGYGNKGGPHHVDAFLYQKNVYINQG</sequence>
<keyword evidence="3" id="KW-0558">Oxidation</keyword>
<dbReference type="PANTHER" id="PTHR11699">
    <property type="entry name" value="ALDEHYDE DEHYDROGENASE-RELATED"/>
    <property type="match status" value="1"/>
</dbReference>
<dbReference type="InterPro" id="IPR015590">
    <property type="entry name" value="Aldehyde_DH_dom"/>
</dbReference>
<dbReference type="Pfam" id="PF00171">
    <property type="entry name" value="Aldedh"/>
    <property type="match status" value="1"/>
</dbReference>
<feature type="active site" evidence="4">
    <location>
        <position position="265"/>
    </location>
</feature>
<dbReference type="PATRIC" id="fig|1526658.3.peg.2726"/>
<evidence type="ECO:0000256" key="1">
    <source>
        <dbReference type="ARBA" id="ARBA00009986"/>
    </source>
</evidence>
<keyword evidence="8" id="KW-1185">Reference proteome</keyword>
<feature type="domain" description="Aldehyde dehydrogenase" evidence="6">
    <location>
        <begin position="29"/>
        <end position="491"/>
    </location>
</feature>
<dbReference type="InterPro" id="IPR016162">
    <property type="entry name" value="Ald_DH_N"/>
</dbReference>
<evidence type="ECO:0000256" key="2">
    <source>
        <dbReference type="ARBA" id="ARBA00023002"/>
    </source>
</evidence>
<organism evidence="7 8">
    <name type="scientific">Bosea vaviloviae</name>
    <dbReference type="NCBI Taxonomy" id="1526658"/>
    <lineage>
        <taxon>Bacteria</taxon>
        <taxon>Pseudomonadati</taxon>
        <taxon>Pseudomonadota</taxon>
        <taxon>Alphaproteobacteria</taxon>
        <taxon>Hyphomicrobiales</taxon>
        <taxon>Boseaceae</taxon>
        <taxon>Bosea</taxon>
    </lineage>
</organism>
<gene>
    <name evidence="7" type="ORF">AE618_08515</name>
</gene>
<dbReference type="SUPFAM" id="SSF53720">
    <property type="entry name" value="ALDH-like"/>
    <property type="match status" value="1"/>
</dbReference>
<dbReference type="FunFam" id="3.40.605.10:FF:000007">
    <property type="entry name" value="NAD/NADP-dependent betaine aldehyde dehydrogenase"/>
    <property type="match status" value="1"/>
</dbReference>
<dbReference type="EMBL" id="LGSZ01000029">
    <property type="protein sequence ID" value="KPH81371.1"/>
    <property type="molecule type" value="Genomic_DNA"/>
</dbReference>
<evidence type="ECO:0000256" key="5">
    <source>
        <dbReference type="RuleBase" id="RU003345"/>
    </source>
</evidence>
<evidence type="ECO:0000259" key="6">
    <source>
        <dbReference type="Pfam" id="PF00171"/>
    </source>
</evidence>
<comment type="caution">
    <text evidence="7">The sequence shown here is derived from an EMBL/GenBank/DDBJ whole genome shotgun (WGS) entry which is preliminary data.</text>
</comment>
<accession>A0A0N1F5Y4</accession>
<dbReference type="OrthoDB" id="8175464at2"/>
<dbReference type="GO" id="GO:0016620">
    <property type="term" value="F:oxidoreductase activity, acting on the aldehyde or oxo group of donors, NAD or NADP as acceptor"/>
    <property type="evidence" value="ECO:0007669"/>
    <property type="project" value="InterPro"/>
</dbReference>
<dbReference type="Gene3D" id="3.40.309.10">
    <property type="entry name" value="Aldehyde Dehydrogenase, Chain A, domain 2"/>
    <property type="match status" value="1"/>
</dbReference>
<dbReference type="Proteomes" id="UP000037822">
    <property type="component" value="Unassembled WGS sequence"/>
</dbReference>
<protein>
    <submittedName>
        <fullName evidence="7">Betaine-aldehyde dehydrogenase</fullName>
    </submittedName>
</protein>
<evidence type="ECO:0000313" key="8">
    <source>
        <dbReference type="Proteomes" id="UP000037822"/>
    </source>
</evidence>
<dbReference type="Gene3D" id="3.40.605.10">
    <property type="entry name" value="Aldehyde Dehydrogenase, Chain A, domain 1"/>
    <property type="match status" value="1"/>
</dbReference>
<evidence type="ECO:0000256" key="3">
    <source>
        <dbReference type="ARBA" id="ARBA00023097"/>
    </source>
</evidence>
<comment type="similarity">
    <text evidence="1 5">Belongs to the aldehyde dehydrogenase family.</text>
</comment>